<dbReference type="PANTHER" id="PTHR46331">
    <property type="entry name" value="VALACYCLOVIR HYDROLASE"/>
    <property type="match status" value="1"/>
</dbReference>
<evidence type="ECO:0000313" key="2">
    <source>
        <dbReference type="EMBL" id="TDD99423.1"/>
    </source>
</evidence>
<dbReference type="InterPro" id="IPR000073">
    <property type="entry name" value="AB_hydrolase_1"/>
</dbReference>
<dbReference type="SUPFAM" id="SSF53474">
    <property type="entry name" value="alpha/beta-Hydrolases"/>
    <property type="match status" value="1"/>
</dbReference>
<evidence type="ECO:0000313" key="3">
    <source>
        <dbReference type="Proteomes" id="UP000295479"/>
    </source>
</evidence>
<proteinExistence type="predicted"/>
<dbReference type="PANTHER" id="PTHR46331:SF2">
    <property type="entry name" value="VALACYCLOVIR HYDROLASE"/>
    <property type="match status" value="1"/>
</dbReference>
<dbReference type="Proteomes" id="UP000295479">
    <property type="component" value="Unassembled WGS sequence"/>
</dbReference>
<accession>A0A4R5CLZ3</accession>
<keyword evidence="3" id="KW-1185">Reference proteome</keyword>
<feature type="domain" description="AB hydrolase-1" evidence="1">
    <location>
        <begin position="24"/>
        <end position="131"/>
    </location>
</feature>
<gene>
    <name evidence="2" type="ORF">E0F76_01480</name>
</gene>
<dbReference type="Gene3D" id="3.40.50.1820">
    <property type="entry name" value="alpha/beta hydrolase"/>
    <property type="match status" value="1"/>
</dbReference>
<dbReference type="OrthoDB" id="135231at2"/>
<dbReference type="Pfam" id="PF00561">
    <property type="entry name" value="Abhydrolase_1"/>
    <property type="match status" value="1"/>
</dbReference>
<reference evidence="2 3" key="1">
    <citation type="submission" date="2019-03" db="EMBL/GenBank/DDBJ databases">
        <title>Flavobacterium AR-3-4 sp. nov. isolated from arctic soil.</title>
        <authorList>
            <person name="Chaudhary D.K."/>
        </authorList>
    </citation>
    <scope>NUCLEOTIDE SEQUENCE [LARGE SCALE GENOMIC DNA]</scope>
    <source>
        <strain evidence="2 3">AR-3-4</strain>
    </source>
</reference>
<comment type="caution">
    <text evidence="2">The sequence shown here is derived from an EMBL/GenBank/DDBJ whole genome shotgun (WGS) entry which is preliminary data.</text>
</comment>
<dbReference type="EMBL" id="SMFK01000001">
    <property type="protein sequence ID" value="TDD99423.1"/>
    <property type="molecule type" value="Genomic_DNA"/>
</dbReference>
<dbReference type="GO" id="GO:0017171">
    <property type="term" value="F:serine hydrolase activity"/>
    <property type="evidence" value="ECO:0007669"/>
    <property type="project" value="TreeGrafter"/>
</dbReference>
<evidence type="ECO:0000259" key="1">
    <source>
        <dbReference type="Pfam" id="PF00561"/>
    </source>
</evidence>
<keyword evidence="2" id="KW-0378">Hydrolase</keyword>
<organism evidence="2 3">
    <name type="scientific">Flavobacterium cellulosilyticum</name>
    <dbReference type="NCBI Taxonomy" id="2541731"/>
    <lineage>
        <taxon>Bacteria</taxon>
        <taxon>Pseudomonadati</taxon>
        <taxon>Bacteroidota</taxon>
        <taxon>Flavobacteriia</taxon>
        <taxon>Flavobacteriales</taxon>
        <taxon>Flavobacteriaceae</taxon>
        <taxon>Flavobacterium</taxon>
    </lineage>
</organism>
<dbReference type="InterPro" id="IPR029058">
    <property type="entry name" value="AB_hydrolase_fold"/>
</dbReference>
<dbReference type="RefSeq" id="WP_132000563.1">
    <property type="nucleotide sequence ID" value="NZ_SMFK01000001.1"/>
</dbReference>
<sequence>MPKKNTFPFDEIAIERFDNYPDRPTLVFLHDSLGCTALWRDFPQKLGNLTKCNVLVYDRQGYGKSCSFSYSKRGNYYMEQEADVLNVLLDHWKIDKAILFGHSDGGSIALIAAAKYPQKIMSIITEGAHIFVEDLTVKGIKEAIHAYQTTNLKTKLEKHHGNKTDEMFWAWASTWTTSEFRSWNIESFLPSIQCPALIIQGEADEYGTLKQVQNTIRQVQKAEKYCIPSVGHSPHKECPEIVLEKASEFINQLTEI</sequence>
<protein>
    <submittedName>
        <fullName evidence="2">Alpha/beta hydrolase</fullName>
    </submittedName>
</protein>
<name>A0A4R5CLZ3_9FLAO</name>
<dbReference type="AlphaFoldDB" id="A0A4R5CLZ3"/>